<dbReference type="AlphaFoldDB" id="A0A3M5VLD7"/>
<feature type="domain" description="OmpA-like" evidence="5">
    <location>
        <begin position="218"/>
        <end position="346"/>
    </location>
</feature>
<comment type="caution">
    <text evidence="6">The sequence shown here is derived from an EMBL/GenBank/DDBJ whole genome shotgun (WGS) entry which is preliminary data.</text>
</comment>
<dbReference type="PANTHER" id="PTHR30329">
    <property type="entry name" value="STATOR ELEMENT OF FLAGELLAR MOTOR COMPLEX"/>
    <property type="match status" value="1"/>
</dbReference>
<dbReference type="PANTHER" id="PTHR30329:SF21">
    <property type="entry name" value="LIPOPROTEIN YIAD-RELATED"/>
    <property type="match status" value="1"/>
</dbReference>
<reference evidence="6 7" key="1">
    <citation type="submission" date="2018-08" db="EMBL/GenBank/DDBJ databases">
        <title>Recombination of ecologically and evolutionarily significant loci maintains genetic cohesion in the Pseudomonas syringae species complex.</title>
        <authorList>
            <person name="Dillon M."/>
            <person name="Thakur S."/>
            <person name="Almeida R.N.D."/>
            <person name="Weir B.S."/>
            <person name="Guttman D.S."/>
        </authorList>
    </citation>
    <scope>NUCLEOTIDE SEQUENCE [LARGE SCALE GENOMIC DNA]</scope>
    <source>
        <strain evidence="6 7">ICMP 14479</strain>
    </source>
</reference>
<dbReference type="PROSITE" id="PS51123">
    <property type="entry name" value="OMPA_2"/>
    <property type="match status" value="1"/>
</dbReference>
<organism evidence="6 7">
    <name type="scientific">Pseudomonas syringae pv. avii</name>
    <dbReference type="NCBI Taxonomy" id="663959"/>
    <lineage>
        <taxon>Bacteria</taxon>
        <taxon>Pseudomonadati</taxon>
        <taxon>Pseudomonadota</taxon>
        <taxon>Gammaproteobacteria</taxon>
        <taxon>Pseudomonadales</taxon>
        <taxon>Pseudomonadaceae</taxon>
        <taxon>Pseudomonas</taxon>
        <taxon>Pseudomonas syringae</taxon>
    </lineage>
</organism>
<dbReference type="PRINTS" id="PR01021">
    <property type="entry name" value="OMPADOMAIN"/>
</dbReference>
<proteinExistence type="predicted"/>
<evidence type="ECO:0000256" key="2">
    <source>
        <dbReference type="ARBA" id="ARBA00023136"/>
    </source>
</evidence>
<dbReference type="InterPro" id="IPR036737">
    <property type="entry name" value="OmpA-like_sf"/>
</dbReference>
<dbReference type="CDD" id="cd07185">
    <property type="entry name" value="OmpA_C-like"/>
    <property type="match status" value="1"/>
</dbReference>
<name>A0A3M5VLD7_PSESX</name>
<dbReference type="InterPro" id="IPR006665">
    <property type="entry name" value="OmpA-like"/>
</dbReference>
<evidence type="ECO:0000256" key="1">
    <source>
        <dbReference type="ARBA" id="ARBA00004442"/>
    </source>
</evidence>
<evidence type="ECO:0000256" key="4">
    <source>
        <dbReference type="PROSITE-ProRule" id="PRU00473"/>
    </source>
</evidence>
<dbReference type="InterPro" id="IPR006664">
    <property type="entry name" value="OMP_bac"/>
</dbReference>
<gene>
    <name evidence="6" type="ORF">ALP29_201229</name>
</gene>
<dbReference type="EMBL" id="RBUA01000534">
    <property type="protein sequence ID" value="RMU59029.1"/>
    <property type="molecule type" value="Genomic_DNA"/>
</dbReference>
<evidence type="ECO:0000256" key="3">
    <source>
        <dbReference type="ARBA" id="ARBA00023237"/>
    </source>
</evidence>
<dbReference type="InterPro" id="IPR050330">
    <property type="entry name" value="Bact_OuterMem_StrucFunc"/>
</dbReference>
<dbReference type="Gene3D" id="3.30.1330.60">
    <property type="entry name" value="OmpA-like domain"/>
    <property type="match status" value="1"/>
</dbReference>
<accession>A0A3M5VLD7</accession>
<protein>
    <recommendedName>
        <fullName evidence="5">OmpA-like domain-containing protein</fullName>
    </recommendedName>
</protein>
<evidence type="ECO:0000313" key="7">
    <source>
        <dbReference type="Proteomes" id="UP000280395"/>
    </source>
</evidence>
<dbReference type="Pfam" id="PF00691">
    <property type="entry name" value="OmpA"/>
    <property type="match status" value="1"/>
</dbReference>
<evidence type="ECO:0000259" key="5">
    <source>
        <dbReference type="PROSITE" id="PS51123"/>
    </source>
</evidence>
<evidence type="ECO:0000313" key="6">
    <source>
        <dbReference type="EMBL" id="RMU59029.1"/>
    </source>
</evidence>
<comment type="subcellular location">
    <subcellularLocation>
        <location evidence="1">Cell outer membrane</location>
    </subcellularLocation>
</comment>
<dbReference type="SUPFAM" id="SSF103088">
    <property type="entry name" value="OmpA-like"/>
    <property type="match status" value="1"/>
</dbReference>
<keyword evidence="3" id="KW-0998">Cell outer membrane</keyword>
<sequence>MQAYLRTADAANRLVRSSLNLIQYLRARISVRSGVLIMFKHLTVFNVAVLSVAMAAAQFAIAEEYTPGTVANQVFGNTYSAVAPVSDGQAQVVYYRTSSMGQQQGAAHVYVDSEFHTGLLPGGFSTFCVVPGSRTLGAYLNDAPAYKGKNVDLYSANLEGGKTYFLRVQENGNGAPQAVSREEAERELVGSRSQMQALSRASKVQACNNLPQPAPQAVQFKDYALSGDVLFAFGKSGYQDISHKGRTAIRELITQLHREHAKLERIEVVGHTDPIGSYAANQALGLKRAQTVRRMLIDGGLSASAVSASSAGSSEPVTDECYGSKADQVACNAPNRRVVVRVDVSGY</sequence>
<dbReference type="Proteomes" id="UP000280395">
    <property type="component" value="Unassembled WGS sequence"/>
</dbReference>
<keyword evidence="2 4" id="KW-0472">Membrane</keyword>
<dbReference type="GO" id="GO:0009279">
    <property type="term" value="C:cell outer membrane"/>
    <property type="evidence" value="ECO:0007669"/>
    <property type="project" value="UniProtKB-SubCell"/>
</dbReference>